<organism evidence="1 2">
    <name type="scientific">Stegodyphus mimosarum</name>
    <name type="common">African social velvet spider</name>
    <dbReference type="NCBI Taxonomy" id="407821"/>
    <lineage>
        <taxon>Eukaryota</taxon>
        <taxon>Metazoa</taxon>
        <taxon>Ecdysozoa</taxon>
        <taxon>Arthropoda</taxon>
        <taxon>Chelicerata</taxon>
        <taxon>Arachnida</taxon>
        <taxon>Araneae</taxon>
        <taxon>Araneomorphae</taxon>
        <taxon>Entelegynae</taxon>
        <taxon>Eresoidea</taxon>
        <taxon>Eresidae</taxon>
        <taxon>Stegodyphus</taxon>
    </lineage>
</organism>
<proteinExistence type="predicted"/>
<keyword evidence="2" id="KW-1185">Reference proteome</keyword>
<dbReference type="Proteomes" id="UP000054359">
    <property type="component" value="Unassembled WGS sequence"/>
</dbReference>
<accession>A0A087TKT1</accession>
<reference evidence="1 2" key="1">
    <citation type="submission" date="2013-11" db="EMBL/GenBank/DDBJ databases">
        <title>Genome sequencing of Stegodyphus mimosarum.</title>
        <authorList>
            <person name="Bechsgaard J."/>
        </authorList>
    </citation>
    <scope>NUCLEOTIDE SEQUENCE [LARGE SCALE GENOMIC DNA]</scope>
</reference>
<evidence type="ECO:0000313" key="2">
    <source>
        <dbReference type="Proteomes" id="UP000054359"/>
    </source>
</evidence>
<protein>
    <submittedName>
        <fullName evidence="1">Uncharacterized protein</fullName>
    </submittedName>
</protein>
<dbReference type="EMBL" id="KK115682">
    <property type="protein sequence ID" value="KFM65720.1"/>
    <property type="molecule type" value="Genomic_DNA"/>
</dbReference>
<sequence length="57" mass="6887">MIFEEVEKSKPFPNFKLTRFGDSYFGELMSNYVIAQIINIERGFYIYSHKQKTNEWT</sequence>
<gene>
    <name evidence="1" type="ORF">X975_16335</name>
</gene>
<feature type="non-terminal residue" evidence="1">
    <location>
        <position position="57"/>
    </location>
</feature>
<evidence type="ECO:0000313" key="1">
    <source>
        <dbReference type="EMBL" id="KFM65720.1"/>
    </source>
</evidence>
<dbReference type="AlphaFoldDB" id="A0A087TKT1"/>
<name>A0A087TKT1_STEMI</name>